<dbReference type="Proteomes" id="UP000236884">
    <property type="component" value="Chromosome"/>
</dbReference>
<evidence type="ECO:0008006" key="3">
    <source>
        <dbReference type="Google" id="ProtNLM"/>
    </source>
</evidence>
<sequence length="94" mass="10116">MGRYGADDMAGLFALGMESWMVVGLRLAKLAGGGMPALIEAQRMILEKQSAAIEAQMEATTALALGYSHAIAGRRAMKPIARRVRANRRRLSGK</sequence>
<dbReference type="EMBL" id="AP014946">
    <property type="protein sequence ID" value="BAT59812.1"/>
    <property type="molecule type" value="Genomic_DNA"/>
</dbReference>
<protein>
    <recommendedName>
        <fullName evidence="3">Antibiotic ABC transporter</fullName>
    </recommendedName>
</protein>
<name>A0A0S3PVC8_9BRAD</name>
<gene>
    <name evidence="1" type="ORF">GJW-30_1_02346</name>
</gene>
<dbReference type="RefSeq" id="WP_096355486.1">
    <property type="nucleotide sequence ID" value="NZ_AP014946.1"/>
</dbReference>
<evidence type="ECO:0000313" key="2">
    <source>
        <dbReference type="Proteomes" id="UP000236884"/>
    </source>
</evidence>
<reference evidence="1 2" key="1">
    <citation type="submission" date="2015-08" db="EMBL/GenBank/DDBJ databases">
        <title>Investigation of the bacterial diversity of lava forest soil.</title>
        <authorList>
            <person name="Lee J.S."/>
        </authorList>
    </citation>
    <scope>NUCLEOTIDE SEQUENCE [LARGE SCALE GENOMIC DNA]</scope>
    <source>
        <strain evidence="1 2">GJW-30</strain>
    </source>
</reference>
<dbReference type="KEGG" id="vgo:GJW-30_1_02346"/>
<organism evidence="1 2">
    <name type="scientific">Variibacter gotjawalensis</name>
    <dbReference type="NCBI Taxonomy" id="1333996"/>
    <lineage>
        <taxon>Bacteria</taxon>
        <taxon>Pseudomonadati</taxon>
        <taxon>Pseudomonadota</taxon>
        <taxon>Alphaproteobacteria</taxon>
        <taxon>Hyphomicrobiales</taxon>
        <taxon>Nitrobacteraceae</taxon>
        <taxon>Variibacter</taxon>
    </lineage>
</organism>
<accession>A0A0S3PVC8</accession>
<dbReference type="OrthoDB" id="8455046at2"/>
<proteinExistence type="predicted"/>
<evidence type="ECO:0000313" key="1">
    <source>
        <dbReference type="EMBL" id="BAT59812.1"/>
    </source>
</evidence>
<keyword evidence="2" id="KW-1185">Reference proteome</keyword>
<dbReference type="AlphaFoldDB" id="A0A0S3PVC8"/>